<feature type="compositionally biased region" description="Polar residues" evidence="1">
    <location>
        <begin position="200"/>
        <end position="219"/>
    </location>
</feature>
<dbReference type="GeneID" id="106745560"/>
<name>A0A6P3XFS5_DINQU</name>
<proteinExistence type="predicted"/>
<dbReference type="AlphaFoldDB" id="A0A6P3XFS5"/>
<dbReference type="KEGG" id="dqu:106745560"/>
<dbReference type="Proteomes" id="UP000515204">
    <property type="component" value="Unplaced"/>
</dbReference>
<evidence type="ECO:0000256" key="1">
    <source>
        <dbReference type="SAM" id="MobiDB-lite"/>
    </source>
</evidence>
<feature type="region of interest" description="Disordered" evidence="1">
    <location>
        <begin position="404"/>
        <end position="462"/>
    </location>
</feature>
<reference evidence="3" key="1">
    <citation type="submission" date="2025-08" db="UniProtKB">
        <authorList>
            <consortium name="RefSeq"/>
        </authorList>
    </citation>
    <scope>IDENTIFICATION</scope>
</reference>
<feature type="non-terminal residue" evidence="3">
    <location>
        <position position="1"/>
    </location>
</feature>
<sequence length="486" mass="55812">DTNRHLQLNTSPSVGYKRGPLSPRTAVHPRTRSGALLSKHQPPNSGNFVPHLEAPYTDNSGSASGFNHTTHECGRQVNIKSDPVLTNEDLCLRTTATDSTLGVTALKLSSPEKESLLAERARAIQLNHEEMQAEREKSEKKRERTMRDLDSIKISLEEKENELSRREVSPHDHPLDQSVIAPLDVVRELSNLRRDIESLRPNTSRYKTDSPTASPQISTHGGEPPRVSFREALETVPNFDGYNIPLTQFAPACRRARDIIHPTSEGNLTHLLVNKLRGRAYYAVEDEPCRTVTEFLDLLNRAFGSHKTIDQYRGELSTIFLRPREHILDYITRVKDLRTSILDAERREHGTLDEYVTLNIDALTARSFCEGLPLEFRIQLSSDDYNRPFEAFAHVKDLAKRRELDRERYEQPRRNDNPLPRADLHPIGRPLAHSTPLRPLQDTYNNYRPPNNPRTAWEQRYPSQNDRFNNHARYSYYTSPNNQRIE</sequence>
<feature type="compositionally biased region" description="Polar residues" evidence="1">
    <location>
        <begin position="1"/>
        <end position="13"/>
    </location>
</feature>
<feature type="region of interest" description="Disordered" evidence="1">
    <location>
        <begin position="130"/>
        <end position="175"/>
    </location>
</feature>
<evidence type="ECO:0000313" key="2">
    <source>
        <dbReference type="Proteomes" id="UP000515204"/>
    </source>
</evidence>
<dbReference type="RefSeq" id="XP_014476749.1">
    <property type="nucleotide sequence ID" value="XM_014621263.1"/>
</dbReference>
<gene>
    <name evidence="3" type="primary">LOC106745560</name>
</gene>
<accession>A0A6P3XFS5</accession>
<feature type="region of interest" description="Disordered" evidence="1">
    <location>
        <begin position="200"/>
        <end position="226"/>
    </location>
</feature>
<keyword evidence="2" id="KW-1185">Reference proteome</keyword>
<organism evidence="2 3">
    <name type="scientific">Dinoponera quadriceps</name>
    <name type="common">South American ant</name>
    <dbReference type="NCBI Taxonomy" id="609295"/>
    <lineage>
        <taxon>Eukaryota</taxon>
        <taxon>Metazoa</taxon>
        <taxon>Ecdysozoa</taxon>
        <taxon>Arthropoda</taxon>
        <taxon>Hexapoda</taxon>
        <taxon>Insecta</taxon>
        <taxon>Pterygota</taxon>
        <taxon>Neoptera</taxon>
        <taxon>Endopterygota</taxon>
        <taxon>Hymenoptera</taxon>
        <taxon>Apocrita</taxon>
        <taxon>Aculeata</taxon>
        <taxon>Formicoidea</taxon>
        <taxon>Formicidae</taxon>
        <taxon>Ponerinae</taxon>
        <taxon>Ponerini</taxon>
        <taxon>Dinoponera</taxon>
    </lineage>
</organism>
<feature type="region of interest" description="Disordered" evidence="1">
    <location>
        <begin position="1"/>
        <end position="52"/>
    </location>
</feature>
<protein>
    <submittedName>
        <fullName evidence="3">Uncharacterized protein LOC106745560</fullName>
    </submittedName>
</protein>
<evidence type="ECO:0000313" key="3">
    <source>
        <dbReference type="RefSeq" id="XP_014476749.1"/>
    </source>
</evidence>
<feature type="compositionally biased region" description="Basic and acidic residues" evidence="1">
    <location>
        <begin position="404"/>
        <end position="426"/>
    </location>
</feature>
<dbReference type="OrthoDB" id="7541924at2759"/>